<comment type="caution">
    <text evidence="1">The sequence shown here is derived from an EMBL/GenBank/DDBJ whole genome shotgun (WGS) entry which is preliminary data.</text>
</comment>
<dbReference type="EMBL" id="CAJVQC010044890">
    <property type="protein sequence ID" value="CAG8780442.1"/>
    <property type="molecule type" value="Genomic_DNA"/>
</dbReference>
<gene>
    <name evidence="1" type="ORF">RPERSI_LOCUS17496</name>
</gene>
<feature type="non-terminal residue" evidence="1">
    <location>
        <position position="1"/>
    </location>
</feature>
<organism evidence="1 2">
    <name type="scientific">Racocetra persica</name>
    <dbReference type="NCBI Taxonomy" id="160502"/>
    <lineage>
        <taxon>Eukaryota</taxon>
        <taxon>Fungi</taxon>
        <taxon>Fungi incertae sedis</taxon>
        <taxon>Mucoromycota</taxon>
        <taxon>Glomeromycotina</taxon>
        <taxon>Glomeromycetes</taxon>
        <taxon>Diversisporales</taxon>
        <taxon>Gigasporaceae</taxon>
        <taxon>Racocetra</taxon>
    </lineage>
</organism>
<evidence type="ECO:0000313" key="2">
    <source>
        <dbReference type="Proteomes" id="UP000789920"/>
    </source>
</evidence>
<sequence>KNDNNKSNAKAVYICCIQKVGGLAIAQITSGCFIFNKAKLCCNHLASYKNFKTAYSNEEVAEILSRAVPEDIKRNKNHYDISVSSAASSVASSTSSLSKQNSITNYSARS</sequence>
<proteinExistence type="predicted"/>
<name>A0ACA9R781_9GLOM</name>
<protein>
    <submittedName>
        <fullName evidence="1">30665_t:CDS:1</fullName>
    </submittedName>
</protein>
<reference evidence="1" key="1">
    <citation type="submission" date="2021-06" db="EMBL/GenBank/DDBJ databases">
        <authorList>
            <person name="Kallberg Y."/>
            <person name="Tangrot J."/>
            <person name="Rosling A."/>
        </authorList>
    </citation>
    <scope>NUCLEOTIDE SEQUENCE</scope>
    <source>
        <strain evidence="1">MA461A</strain>
    </source>
</reference>
<evidence type="ECO:0000313" key="1">
    <source>
        <dbReference type="EMBL" id="CAG8780442.1"/>
    </source>
</evidence>
<dbReference type="Proteomes" id="UP000789920">
    <property type="component" value="Unassembled WGS sequence"/>
</dbReference>
<keyword evidence="2" id="KW-1185">Reference proteome</keyword>
<feature type="non-terminal residue" evidence="1">
    <location>
        <position position="110"/>
    </location>
</feature>
<accession>A0ACA9R781</accession>